<sequence length="179" mass="21301">MYLISRWKSHIYKFNEISTKIIKIYHSVLRADTAYSDVDMPYIVLWNTPYREWIRSIRRYVVNMPYRDKSIRHMGFFISTDYIKITRITIKNKQSRTLERKSEQKPEAKPGKVKSTVNHGQQKSTRPKIFQLSSSSFRKDQKMIRKGFMFEERPNEDINVPIEDEKSPSSESQGSPRDS</sequence>
<feature type="compositionally biased region" description="Polar residues" evidence="1">
    <location>
        <begin position="115"/>
        <end position="124"/>
    </location>
</feature>
<name>A0ABQ4ZZJ4_9ASTR</name>
<keyword evidence="3" id="KW-1185">Reference proteome</keyword>
<dbReference type="EMBL" id="BQNB010011716">
    <property type="protein sequence ID" value="GJS94233.1"/>
    <property type="molecule type" value="Genomic_DNA"/>
</dbReference>
<accession>A0ABQ4ZZJ4</accession>
<feature type="compositionally biased region" description="Basic and acidic residues" evidence="1">
    <location>
        <begin position="96"/>
        <end position="110"/>
    </location>
</feature>
<proteinExistence type="predicted"/>
<protein>
    <submittedName>
        <fullName evidence="2">Uncharacterized protein</fullName>
    </submittedName>
</protein>
<dbReference type="Proteomes" id="UP001151760">
    <property type="component" value="Unassembled WGS sequence"/>
</dbReference>
<feature type="region of interest" description="Disordered" evidence="1">
    <location>
        <begin position="94"/>
        <end position="179"/>
    </location>
</feature>
<feature type="compositionally biased region" description="Polar residues" evidence="1">
    <location>
        <begin position="169"/>
        <end position="179"/>
    </location>
</feature>
<organism evidence="2 3">
    <name type="scientific">Tanacetum coccineum</name>
    <dbReference type="NCBI Taxonomy" id="301880"/>
    <lineage>
        <taxon>Eukaryota</taxon>
        <taxon>Viridiplantae</taxon>
        <taxon>Streptophyta</taxon>
        <taxon>Embryophyta</taxon>
        <taxon>Tracheophyta</taxon>
        <taxon>Spermatophyta</taxon>
        <taxon>Magnoliopsida</taxon>
        <taxon>eudicotyledons</taxon>
        <taxon>Gunneridae</taxon>
        <taxon>Pentapetalae</taxon>
        <taxon>asterids</taxon>
        <taxon>campanulids</taxon>
        <taxon>Asterales</taxon>
        <taxon>Asteraceae</taxon>
        <taxon>Asteroideae</taxon>
        <taxon>Anthemideae</taxon>
        <taxon>Anthemidinae</taxon>
        <taxon>Tanacetum</taxon>
    </lineage>
</organism>
<reference evidence="2" key="2">
    <citation type="submission" date="2022-01" db="EMBL/GenBank/DDBJ databases">
        <authorList>
            <person name="Yamashiro T."/>
            <person name="Shiraishi A."/>
            <person name="Satake H."/>
            <person name="Nakayama K."/>
        </authorList>
    </citation>
    <scope>NUCLEOTIDE SEQUENCE</scope>
</reference>
<gene>
    <name evidence="2" type="ORF">Tco_0801201</name>
</gene>
<reference evidence="2" key="1">
    <citation type="journal article" date="2022" name="Int. J. Mol. Sci.">
        <title>Draft Genome of Tanacetum Coccineum: Genomic Comparison of Closely Related Tanacetum-Family Plants.</title>
        <authorList>
            <person name="Yamashiro T."/>
            <person name="Shiraishi A."/>
            <person name="Nakayama K."/>
            <person name="Satake H."/>
        </authorList>
    </citation>
    <scope>NUCLEOTIDE SEQUENCE</scope>
</reference>
<feature type="compositionally biased region" description="Basic and acidic residues" evidence="1">
    <location>
        <begin position="137"/>
        <end position="156"/>
    </location>
</feature>
<evidence type="ECO:0000313" key="3">
    <source>
        <dbReference type="Proteomes" id="UP001151760"/>
    </source>
</evidence>
<comment type="caution">
    <text evidence="2">The sequence shown here is derived from an EMBL/GenBank/DDBJ whole genome shotgun (WGS) entry which is preliminary data.</text>
</comment>
<evidence type="ECO:0000256" key="1">
    <source>
        <dbReference type="SAM" id="MobiDB-lite"/>
    </source>
</evidence>
<evidence type="ECO:0000313" key="2">
    <source>
        <dbReference type="EMBL" id="GJS94233.1"/>
    </source>
</evidence>